<gene>
    <name evidence="1" type="ORF">J4Q44_G00191450</name>
</gene>
<name>A0AAN8QPH0_9TELE</name>
<organism evidence="1 2">
    <name type="scientific">Coregonus suidteri</name>
    <dbReference type="NCBI Taxonomy" id="861788"/>
    <lineage>
        <taxon>Eukaryota</taxon>
        <taxon>Metazoa</taxon>
        <taxon>Chordata</taxon>
        <taxon>Craniata</taxon>
        <taxon>Vertebrata</taxon>
        <taxon>Euteleostomi</taxon>
        <taxon>Actinopterygii</taxon>
        <taxon>Neopterygii</taxon>
        <taxon>Teleostei</taxon>
        <taxon>Protacanthopterygii</taxon>
        <taxon>Salmoniformes</taxon>
        <taxon>Salmonidae</taxon>
        <taxon>Coregoninae</taxon>
        <taxon>Coregonus</taxon>
    </lineage>
</organism>
<evidence type="ECO:0000313" key="2">
    <source>
        <dbReference type="Proteomes" id="UP001356427"/>
    </source>
</evidence>
<dbReference type="Proteomes" id="UP001356427">
    <property type="component" value="Unassembled WGS sequence"/>
</dbReference>
<keyword evidence="2" id="KW-1185">Reference proteome</keyword>
<comment type="caution">
    <text evidence="1">The sequence shown here is derived from an EMBL/GenBank/DDBJ whole genome shotgun (WGS) entry which is preliminary data.</text>
</comment>
<dbReference type="EMBL" id="JAGTTL010000016">
    <property type="protein sequence ID" value="KAK6311090.1"/>
    <property type="molecule type" value="Genomic_DNA"/>
</dbReference>
<evidence type="ECO:0000313" key="1">
    <source>
        <dbReference type="EMBL" id="KAK6311090.1"/>
    </source>
</evidence>
<proteinExistence type="predicted"/>
<sequence length="85" mass="9861">MSQSFTAPSPLTLSKSRIIRVLRDWVDYDSDVCSREIQRNEMRNGNDSFFKNKPSENLRRTFQLWCCSTVDEQTSRILPSCPSAL</sequence>
<protein>
    <submittedName>
        <fullName evidence="1">Uncharacterized protein</fullName>
    </submittedName>
</protein>
<dbReference type="AlphaFoldDB" id="A0AAN8QPH0"/>
<reference evidence="1 2" key="1">
    <citation type="submission" date="2021-04" db="EMBL/GenBank/DDBJ databases">
        <authorList>
            <person name="De Guttry C."/>
            <person name="Zahm M."/>
            <person name="Klopp C."/>
            <person name="Cabau C."/>
            <person name="Louis A."/>
            <person name="Berthelot C."/>
            <person name="Parey E."/>
            <person name="Roest Crollius H."/>
            <person name="Montfort J."/>
            <person name="Robinson-Rechavi M."/>
            <person name="Bucao C."/>
            <person name="Bouchez O."/>
            <person name="Gislard M."/>
            <person name="Lluch J."/>
            <person name="Milhes M."/>
            <person name="Lampietro C."/>
            <person name="Lopez Roques C."/>
            <person name="Donnadieu C."/>
            <person name="Braasch I."/>
            <person name="Desvignes T."/>
            <person name="Postlethwait J."/>
            <person name="Bobe J."/>
            <person name="Wedekind C."/>
            <person name="Guiguen Y."/>
        </authorList>
    </citation>
    <scope>NUCLEOTIDE SEQUENCE [LARGE SCALE GENOMIC DNA]</scope>
    <source>
        <strain evidence="1">Cs_M1</strain>
        <tissue evidence="1">Blood</tissue>
    </source>
</reference>
<accession>A0AAN8QPH0</accession>